<protein>
    <submittedName>
        <fullName evidence="2">Uncharacterized protein</fullName>
    </submittedName>
</protein>
<keyword evidence="1" id="KW-0812">Transmembrane</keyword>
<feature type="transmembrane region" description="Helical" evidence="1">
    <location>
        <begin position="7"/>
        <end position="27"/>
    </location>
</feature>
<dbReference type="EMBL" id="MQUA01000004">
    <property type="protein sequence ID" value="PQB09042.1"/>
    <property type="molecule type" value="Genomic_DNA"/>
</dbReference>
<keyword evidence="1" id="KW-1133">Transmembrane helix</keyword>
<name>A0A2S7L290_9FLAO</name>
<dbReference type="AlphaFoldDB" id="A0A2S7L290"/>
<organism evidence="2 3">
    <name type="scientific">Polaribacter filamentus</name>
    <dbReference type="NCBI Taxonomy" id="53483"/>
    <lineage>
        <taxon>Bacteria</taxon>
        <taxon>Pseudomonadati</taxon>
        <taxon>Bacteroidota</taxon>
        <taxon>Flavobacteriia</taxon>
        <taxon>Flavobacteriales</taxon>
        <taxon>Flavobacteriaceae</taxon>
    </lineage>
</organism>
<accession>A0A2S7L290</accession>
<evidence type="ECO:0000313" key="3">
    <source>
        <dbReference type="Proteomes" id="UP000239522"/>
    </source>
</evidence>
<keyword evidence="1" id="KW-0472">Membrane</keyword>
<dbReference type="Proteomes" id="UP000239522">
    <property type="component" value="Unassembled WGS sequence"/>
</dbReference>
<dbReference type="OrthoDB" id="1151040at2"/>
<sequence>MNGIWKFFQYGYLMIAFICLIETFVKWNIDRDRAYFFLGFAIFITLVFFFKRHFRKKVEKETIKINRILIFRWKLNS</sequence>
<evidence type="ECO:0000256" key="1">
    <source>
        <dbReference type="SAM" id="Phobius"/>
    </source>
</evidence>
<feature type="transmembrane region" description="Helical" evidence="1">
    <location>
        <begin position="33"/>
        <end position="50"/>
    </location>
</feature>
<comment type="caution">
    <text evidence="2">The sequence shown here is derived from an EMBL/GenBank/DDBJ whole genome shotgun (WGS) entry which is preliminary data.</text>
</comment>
<evidence type="ECO:0000313" key="2">
    <source>
        <dbReference type="EMBL" id="PQB09042.1"/>
    </source>
</evidence>
<reference evidence="2 3" key="1">
    <citation type="submission" date="2016-11" db="EMBL/GenBank/DDBJ databases">
        <title>Trade-off between light-utilization and light-protection in marine flavobacteria.</title>
        <authorList>
            <person name="Kumagai Y."/>
        </authorList>
    </citation>
    <scope>NUCLEOTIDE SEQUENCE [LARGE SCALE GENOMIC DNA]</scope>
    <source>
        <strain evidence="2 3">ATCC 700397</strain>
    </source>
</reference>
<gene>
    <name evidence="2" type="ORF">BST83_01470</name>
</gene>
<proteinExistence type="predicted"/>
<keyword evidence="3" id="KW-1185">Reference proteome</keyword>